<feature type="compositionally biased region" description="Acidic residues" evidence="9">
    <location>
        <begin position="444"/>
        <end position="463"/>
    </location>
</feature>
<keyword evidence="4" id="KW-0808">Transferase</keyword>
<feature type="region of interest" description="Disordered" evidence="9">
    <location>
        <begin position="247"/>
        <end position="287"/>
    </location>
</feature>
<dbReference type="GO" id="GO:0005634">
    <property type="term" value="C:nucleus"/>
    <property type="evidence" value="ECO:0007669"/>
    <property type="project" value="TreeGrafter"/>
</dbReference>
<dbReference type="PANTHER" id="PTHR13563:SF13">
    <property type="entry name" value="TRNA METHYLTRANSFERASE 10 HOMOLOG A"/>
    <property type="match status" value="1"/>
</dbReference>
<dbReference type="GO" id="GO:0000049">
    <property type="term" value="F:tRNA binding"/>
    <property type="evidence" value="ECO:0007669"/>
    <property type="project" value="TreeGrafter"/>
</dbReference>
<dbReference type="EMBL" id="JAAAJA010000076">
    <property type="protein sequence ID" value="KAG0263380.1"/>
    <property type="molecule type" value="Genomic_DNA"/>
</dbReference>
<feature type="compositionally biased region" description="Low complexity" evidence="9">
    <location>
        <begin position="247"/>
        <end position="266"/>
    </location>
</feature>
<evidence type="ECO:0000259" key="10">
    <source>
        <dbReference type="PROSITE" id="PS51675"/>
    </source>
</evidence>
<evidence type="ECO:0000256" key="3">
    <source>
        <dbReference type="ARBA" id="ARBA00022603"/>
    </source>
</evidence>
<dbReference type="InterPro" id="IPR007356">
    <property type="entry name" value="tRNA_m1G_MeTrfase_euk"/>
</dbReference>
<evidence type="ECO:0000256" key="7">
    <source>
        <dbReference type="ARBA" id="ARBA00032166"/>
    </source>
</evidence>
<comment type="catalytic activity">
    <reaction evidence="8">
        <text>guanosine(9) in tRNA + S-adenosyl-L-methionine = N(1)-methylguanosine(9) in tRNA + S-adenosyl-L-homocysteine + H(+)</text>
        <dbReference type="Rhea" id="RHEA:43156"/>
        <dbReference type="Rhea" id="RHEA-COMP:10367"/>
        <dbReference type="Rhea" id="RHEA-COMP:10368"/>
        <dbReference type="ChEBI" id="CHEBI:15378"/>
        <dbReference type="ChEBI" id="CHEBI:57856"/>
        <dbReference type="ChEBI" id="CHEBI:59789"/>
        <dbReference type="ChEBI" id="CHEBI:73542"/>
        <dbReference type="ChEBI" id="CHEBI:74269"/>
        <dbReference type="EC" id="2.1.1.221"/>
    </reaction>
</comment>
<feature type="domain" description="SAM-dependent MTase TRM10-type" evidence="10">
    <location>
        <begin position="120"/>
        <end position="406"/>
    </location>
</feature>
<comment type="caution">
    <text evidence="11">The sequence shown here is derived from an EMBL/GenBank/DDBJ whole genome shotgun (WGS) entry which is preliminary data.</text>
</comment>
<protein>
    <recommendedName>
        <fullName evidence="2">tRNA (guanine(9)-N1)-methyltransferase</fullName>
        <ecNumber evidence="1">2.1.1.221</ecNumber>
    </recommendedName>
    <alternativeName>
        <fullName evidence="7">tRNA methyltransferase 10</fullName>
    </alternativeName>
    <alternativeName>
        <fullName evidence="6">tRNA(m1G9)-methyltransferase</fullName>
    </alternativeName>
</protein>
<feature type="region of interest" description="Disordered" evidence="9">
    <location>
        <begin position="1"/>
        <end position="127"/>
    </location>
</feature>
<feature type="region of interest" description="Disordered" evidence="9">
    <location>
        <begin position="410"/>
        <end position="472"/>
    </location>
</feature>
<dbReference type="AlphaFoldDB" id="A0A9P6QBA4"/>
<accession>A0A9P6QBA4</accession>
<evidence type="ECO:0000256" key="5">
    <source>
        <dbReference type="ARBA" id="ARBA00022691"/>
    </source>
</evidence>
<sequence length="472" mass="52095">MESNAQEGQIAGAAAENMAKSTTAGGSVANVEASTVGTKDQQTSADSPKPLNNPFWKPRPPPMIGPDGQPLSRNATKKLLKQQQFLERRPQMRAQEKLKRKQKGKDRREAIESGLIAPPPKRQKLDQTHSGITIGIDMAFDDLMLEKEVKSMVDQIKRCYSHNRTCDKIVHLALTSFIGKSSDEFSKRANGYELWRNFTIHEKSLEEVWPSEEIPGKDRMEELKKLQAIAAVKSEAIKAKALAAMATTSSETTSSSTTTEMTGSTTVDASSRPTTTSTEQTLSEQDMKALEQERLEKEEELAVVPAVKKVVYLSADSPNTISHLDPGTCYILGGIVDKNRFPRLCQNKAEKLGLETAQLPISDYIQMSSRRVLTVNQVFEILVQFIECNDWKEAFLKVIPQRKLEEKQRVRRSVDAWRGHDKEMGQTTAMSEATSSVAGSVADGESDGDEGDEGEGGEDEETVTTDATDKAV</sequence>
<keyword evidence="5" id="KW-0949">S-adenosyl-L-methionine</keyword>
<feature type="compositionally biased region" description="Polar residues" evidence="9">
    <location>
        <begin position="425"/>
        <end position="438"/>
    </location>
</feature>
<reference evidence="11" key="1">
    <citation type="journal article" date="2020" name="Fungal Divers.">
        <title>Resolving the Mortierellaceae phylogeny through synthesis of multi-gene phylogenetics and phylogenomics.</title>
        <authorList>
            <person name="Vandepol N."/>
            <person name="Liber J."/>
            <person name="Desiro A."/>
            <person name="Na H."/>
            <person name="Kennedy M."/>
            <person name="Barry K."/>
            <person name="Grigoriev I.V."/>
            <person name="Miller A.N."/>
            <person name="O'Donnell K."/>
            <person name="Stajich J.E."/>
            <person name="Bonito G."/>
        </authorList>
    </citation>
    <scope>NUCLEOTIDE SEQUENCE</scope>
    <source>
        <strain evidence="11">KOD948</strain>
    </source>
</reference>
<feature type="compositionally biased region" description="Low complexity" evidence="9">
    <location>
        <begin position="274"/>
        <end position="284"/>
    </location>
</feature>
<feature type="compositionally biased region" description="Low complexity" evidence="9">
    <location>
        <begin position="1"/>
        <end position="17"/>
    </location>
</feature>
<feature type="compositionally biased region" description="Polar residues" evidence="9">
    <location>
        <begin position="32"/>
        <end position="46"/>
    </location>
</feature>
<dbReference type="GO" id="GO:0052905">
    <property type="term" value="F:tRNA (guanosine(9)-N1)-methyltransferase activity"/>
    <property type="evidence" value="ECO:0007669"/>
    <property type="project" value="UniProtKB-EC"/>
</dbReference>
<dbReference type="InterPro" id="IPR038459">
    <property type="entry name" value="MT_TRM10-typ_sf"/>
</dbReference>
<feature type="compositionally biased region" description="Basic and acidic residues" evidence="9">
    <location>
        <begin position="86"/>
        <end position="97"/>
    </location>
</feature>
<gene>
    <name evidence="11" type="primary">TRM10</name>
    <name evidence="11" type="ORF">BG011_008902</name>
</gene>
<dbReference type="PROSITE" id="PS51675">
    <property type="entry name" value="SAM_MT_TRM10"/>
    <property type="match status" value="1"/>
</dbReference>
<dbReference type="Gene3D" id="3.40.1280.30">
    <property type="match status" value="2"/>
</dbReference>
<keyword evidence="3" id="KW-0489">Methyltransferase</keyword>
<dbReference type="Proteomes" id="UP000726737">
    <property type="component" value="Unassembled WGS sequence"/>
</dbReference>
<evidence type="ECO:0000256" key="4">
    <source>
        <dbReference type="ARBA" id="ARBA00022679"/>
    </source>
</evidence>
<evidence type="ECO:0000256" key="6">
    <source>
        <dbReference type="ARBA" id="ARBA00031792"/>
    </source>
</evidence>
<dbReference type="InterPro" id="IPR028564">
    <property type="entry name" value="MT_TRM10-typ"/>
</dbReference>
<evidence type="ECO:0000256" key="2">
    <source>
        <dbReference type="ARBA" id="ARBA00020451"/>
    </source>
</evidence>
<keyword evidence="12" id="KW-1185">Reference proteome</keyword>
<evidence type="ECO:0000256" key="1">
    <source>
        <dbReference type="ARBA" id="ARBA00012797"/>
    </source>
</evidence>
<evidence type="ECO:0000256" key="9">
    <source>
        <dbReference type="SAM" id="MobiDB-lite"/>
    </source>
</evidence>
<name>A0A9P6QBA4_9FUNG</name>
<dbReference type="CDD" id="cd18089">
    <property type="entry name" value="SPOUT_Trm10-like"/>
    <property type="match status" value="1"/>
</dbReference>
<dbReference type="OrthoDB" id="278300at2759"/>
<feature type="compositionally biased region" description="Basic and acidic residues" evidence="9">
    <location>
        <begin position="410"/>
        <end position="424"/>
    </location>
</feature>
<organism evidence="11 12">
    <name type="scientific">Mortierella polycephala</name>
    <dbReference type="NCBI Taxonomy" id="41804"/>
    <lineage>
        <taxon>Eukaryota</taxon>
        <taxon>Fungi</taxon>
        <taxon>Fungi incertae sedis</taxon>
        <taxon>Mucoromycota</taxon>
        <taxon>Mortierellomycotina</taxon>
        <taxon>Mortierellomycetes</taxon>
        <taxon>Mortierellales</taxon>
        <taxon>Mortierellaceae</taxon>
        <taxon>Mortierella</taxon>
    </lineage>
</organism>
<evidence type="ECO:0000313" key="12">
    <source>
        <dbReference type="Proteomes" id="UP000726737"/>
    </source>
</evidence>
<dbReference type="PANTHER" id="PTHR13563">
    <property type="entry name" value="TRNA (GUANINE-9-) METHYLTRANSFERASE"/>
    <property type="match status" value="1"/>
</dbReference>
<dbReference type="EC" id="2.1.1.221" evidence="1"/>
<dbReference type="GO" id="GO:0002939">
    <property type="term" value="P:tRNA N1-guanine methylation"/>
    <property type="evidence" value="ECO:0007669"/>
    <property type="project" value="TreeGrafter"/>
</dbReference>
<evidence type="ECO:0000256" key="8">
    <source>
        <dbReference type="ARBA" id="ARBA00048434"/>
    </source>
</evidence>
<evidence type="ECO:0000313" key="11">
    <source>
        <dbReference type="EMBL" id="KAG0263380.1"/>
    </source>
</evidence>
<proteinExistence type="predicted"/>